<gene>
    <name evidence="1" type="ORF">NCS57_01432100</name>
</gene>
<organism evidence="1 2">
    <name type="scientific">Fusarium keratoplasticum</name>
    <dbReference type="NCBI Taxonomy" id="1328300"/>
    <lineage>
        <taxon>Eukaryota</taxon>
        <taxon>Fungi</taxon>
        <taxon>Dikarya</taxon>
        <taxon>Ascomycota</taxon>
        <taxon>Pezizomycotina</taxon>
        <taxon>Sordariomycetes</taxon>
        <taxon>Hypocreomycetidae</taxon>
        <taxon>Hypocreales</taxon>
        <taxon>Nectriaceae</taxon>
        <taxon>Fusarium</taxon>
        <taxon>Fusarium solani species complex</taxon>
    </lineage>
</organism>
<keyword evidence="2" id="KW-1185">Reference proteome</keyword>
<name>A0ACC0QF30_9HYPO</name>
<protein>
    <submittedName>
        <fullName evidence="1">NADPH--cytochrome P450 reductase</fullName>
    </submittedName>
</protein>
<accession>A0ACC0QF30</accession>
<sequence>MDFQTLNHTLKESVSSIRLIYNMALLEPLSTIVSFLILISTVSYLTGWKPWARSNKHDADILLTVEEENARDIITTMDKTGKNCVVFYGSQSGNAEDYATRLAQEGKSCYGLETMVADLEDYDYDNLDMFPRDSVAIFVLATYGEGEPTDNAVDFYRCVTDATFSDDRSPPLGNLRYIIFGLGNSTYEHYNLMGRKVNKMLESLGAQRIGQAGEGDDGSGTLEDAFLTWKDGMWTALANHMGLHQREAVYEPVFKIAKETGLATASPEVYTGEPNDMHLKGVIKGPFNTQNPYIASVTKSMELLSGTNRNCLHLEIDIRGSGLAYQTGDHIAVWPMNATHEVDEFLHVVGLEGQNDAVIRIEPIDSTTKVPFPTPTTFDAIVRYRLEICAPVSRQFLSRLVAFAPNKAAETEISKLAQDKAYFHEKVGKMQYNLFRTLNIASGGDRWARIPLSLLIEGLPKLQPRYYSISSSSLAQPDTISITAVVENQGIPGRADPFKGVSTNYLLAIKNHQDGDAKAGSLYELMGPKRRYGGVCLPIHVRSSNFRLPCDPSKPVILIGPGTGIAPMRAFIHERARLAALGQPVGRTLLFFGCRRRSEDYLYESEWEDLKKIPKFDFEVVTAFSREGPTKVYVQHRLKERASEVNRLLEEDASVYVCGDAANMAIAVKEVLVQVVSGQRQVPKATAENILKAMKASRRYQVRISVLCVLKYHGLMNIAGRCMVSS</sequence>
<evidence type="ECO:0000313" key="2">
    <source>
        <dbReference type="Proteomes" id="UP001065298"/>
    </source>
</evidence>
<reference evidence="1" key="1">
    <citation type="submission" date="2022-06" db="EMBL/GenBank/DDBJ databases">
        <title>Fusarium solani species complex genomes reveal bases of compartmentalisation and animal pathogenesis.</title>
        <authorList>
            <person name="Tsai I.J."/>
        </authorList>
    </citation>
    <scope>NUCLEOTIDE SEQUENCE</scope>
    <source>
        <strain evidence="1">Fu6.1</strain>
    </source>
</reference>
<proteinExistence type="predicted"/>
<dbReference type="Proteomes" id="UP001065298">
    <property type="component" value="Chromosome 12"/>
</dbReference>
<comment type="caution">
    <text evidence="1">The sequence shown here is derived from an EMBL/GenBank/DDBJ whole genome shotgun (WGS) entry which is preliminary data.</text>
</comment>
<evidence type="ECO:0000313" key="1">
    <source>
        <dbReference type="EMBL" id="KAI8650965.1"/>
    </source>
</evidence>
<dbReference type="EMBL" id="CM046514">
    <property type="protein sequence ID" value="KAI8650965.1"/>
    <property type="molecule type" value="Genomic_DNA"/>
</dbReference>